<dbReference type="AlphaFoldDB" id="W0AB46"/>
<dbReference type="InterPro" id="IPR001915">
    <property type="entry name" value="Peptidase_M48"/>
</dbReference>
<evidence type="ECO:0000313" key="10">
    <source>
        <dbReference type="Proteomes" id="UP000018851"/>
    </source>
</evidence>
<dbReference type="PATRIC" id="fig|1123269.5.peg.1120"/>
<dbReference type="OrthoDB" id="7338723at2"/>
<keyword evidence="7" id="KW-0732">Signal</keyword>
<dbReference type="GO" id="GO:0046872">
    <property type="term" value="F:metal ion binding"/>
    <property type="evidence" value="ECO:0007669"/>
    <property type="project" value="UniProtKB-KW"/>
</dbReference>
<dbReference type="PROSITE" id="PS50106">
    <property type="entry name" value="PDZ"/>
    <property type="match status" value="1"/>
</dbReference>
<evidence type="ECO:0000256" key="6">
    <source>
        <dbReference type="RuleBase" id="RU003983"/>
    </source>
</evidence>
<dbReference type="InterPro" id="IPR036034">
    <property type="entry name" value="PDZ_sf"/>
</dbReference>
<feature type="signal peptide" evidence="7">
    <location>
        <begin position="1"/>
        <end position="21"/>
    </location>
</feature>
<dbReference type="Pfam" id="PF17820">
    <property type="entry name" value="PDZ_6"/>
    <property type="match status" value="1"/>
</dbReference>
<evidence type="ECO:0000313" key="9">
    <source>
        <dbReference type="EMBL" id="AHE52895.1"/>
    </source>
</evidence>
<dbReference type="Pfam" id="PF01435">
    <property type="entry name" value="Peptidase_M48"/>
    <property type="match status" value="2"/>
</dbReference>
<dbReference type="GO" id="GO:0004222">
    <property type="term" value="F:metalloendopeptidase activity"/>
    <property type="evidence" value="ECO:0007669"/>
    <property type="project" value="InterPro"/>
</dbReference>
<evidence type="ECO:0000256" key="1">
    <source>
        <dbReference type="ARBA" id="ARBA00022670"/>
    </source>
</evidence>
<dbReference type="PANTHER" id="PTHR22726">
    <property type="entry name" value="METALLOENDOPEPTIDASE OMA1"/>
    <property type="match status" value="1"/>
</dbReference>
<dbReference type="Gene3D" id="2.30.42.10">
    <property type="match status" value="1"/>
</dbReference>
<evidence type="ECO:0000256" key="3">
    <source>
        <dbReference type="ARBA" id="ARBA00022801"/>
    </source>
</evidence>
<dbReference type="EMBL" id="CP006644">
    <property type="protein sequence ID" value="AHE52895.1"/>
    <property type="molecule type" value="Genomic_DNA"/>
</dbReference>
<dbReference type="InterPro" id="IPR001478">
    <property type="entry name" value="PDZ"/>
</dbReference>
<dbReference type="PANTHER" id="PTHR22726:SF1">
    <property type="entry name" value="METALLOENDOPEPTIDASE OMA1, MITOCHONDRIAL"/>
    <property type="match status" value="1"/>
</dbReference>
<dbReference type="GO" id="GO:0051603">
    <property type="term" value="P:proteolysis involved in protein catabolic process"/>
    <property type="evidence" value="ECO:0007669"/>
    <property type="project" value="TreeGrafter"/>
</dbReference>
<dbReference type="STRING" id="1123269.NX02_05800"/>
<feature type="chain" id="PRO_5004786101" description="PDZ domain-containing protein" evidence="7">
    <location>
        <begin position="22"/>
        <end position="332"/>
    </location>
</feature>
<dbReference type="InterPro" id="IPR041489">
    <property type="entry name" value="PDZ_6"/>
</dbReference>
<reference evidence="9 10" key="1">
    <citation type="submission" date="2013-07" db="EMBL/GenBank/DDBJ databases">
        <title>Completed genome of Sphingomonas sanxanigenens NX02.</title>
        <authorList>
            <person name="Ma T."/>
            <person name="Huang H."/>
            <person name="Wu M."/>
            <person name="Li X."/>
            <person name="Li G."/>
        </authorList>
    </citation>
    <scope>NUCLEOTIDE SEQUENCE [LARGE SCALE GENOMIC DNA]</scope>
    <source>
        <strain evidence="9 10">NX02</strain>
    </source>
</reference>
<keyword evidence="10" id="KW-1185">Reference proteome</keyword>
<name>W0AB46_9SPHN</name>
<evidence type="ECO:0000256" key="7">
    <source>
        <dbReference type="SAM" id="SignalP"/>
    </source>
</evidence>
<keyword evidence="4 6" id="KW-0862">Zinc</keyword>
<feature type="domain" description="PDZ" evidence="8">
    <location>
        <begin position="72"/>
        <end position="128"/>
    </location>
</feature>
<keyword evidence="2" id="KW-0479">Metal-binding</keyword>
<organism evidence="9 10">
    <name type="scientific">Sphingomonas sanxanigenens DSM 19645 = NX02</name>
    <dbReference type="NCBI Taxonomy" id="1123269"/>
    <lineage>
        <taxon>Bacteria</taxon>
        <taxon>Pseudomonadati</taxon>
        <taxon>Pseudomonadota</taxon>
        <taxon>Alphaproteobacteria</taxon>
        <taxon>Sphingomonadales</taxon>
        <taxon>Sphingomonadaceae</taxon>
        <taxon>Sphingomonas</taxon>
    </lineage>
</organism>
<dbReference type="Proteomes" id="UP000018851">
    <property type="component" value="Chromosome"/>
</dbReference>
<protein>
    <recommendedName>
        <fullName evidence="8">PDZ domain-containing protein</fullName>
    </recommendedName>
</protein>
<evidence type="ECO:0000259" key="8">
    <source>
        <dbReference type="PROSITE" id="PS50106"/>
    </source>
</evidence>
<accession>W0AB46</accession>
<evidence type="ECO:0000256" key="2">
    <source>
        <dbReference type="ARBA" id="ARBA00022723"/>
    </source>
</evidence>
<dbReference type="CDD" id="cd07342">
    <property type="entry name" value="M48C_Oma1_like"/>
    <property type="match status" value="1"/>
</dbReference>
<gene>
    <name evidence="9" type="ORF">NX02_05800</name>
</gene>
<dbReference type="RefSeq" id="WP_025291185.1">
    <property type="nucleotide sequence ID" value="NZ_CP006644.1"/>
</dbReference>
<evidence type="ECO:0000256" key="5">
    <source>
        <dbReference type="ARBA" id="ARBA00023049"/>
    </source>
</evidence>
<keyword evidence="3 6" id="KW-0378">Hydrolase</keyword>
<dbReference type="SUPFAM" id="SSF50156">
    <property type="entry name" value="PDZ domain-like"/>
    <property type="match status" value="1"/>
</dbReference>
<dbReference type="InterPro" id="IPR051156">
    <property type="entry name" value="Mito/Outer_Membr_Metalloprot"/>
</dbReference>
<dbReference type="HOGENOM" id="CLU_066166_0_0_5"/>
<evidence type="ECO:0000256" key="4">
    <source>
        <dbReference type="ARBA" id="ARBA00022833"/>
    </source>
</evidence>
<keyword evidence="5 6" id="KW-0482">Metalloprotease</keyword>
<comment type="similarity">
    <text evidence="6">Belongs to the peptidase M48 family.</text>
</comment>
<keyword evidence="1 6" id="KW-0645">Protease</keyword>
<dbReference type="GO" id="GO:0016020">
    <property type="term" value="C:membrane"/>
    <property type="evidence" value="ECO:0007669"/>
    <property type="project" value="TreeGrafter"/>
</dbReference>
<comment type="cofactor">
    <cofactor evidence="6">
        <name>Zn(2+)</name>
        <dbReference type="ChEBI" id="CHEBI:29105"/>
    </cofactor>
    <text evidence="6">Binds 1 zinc ion per subunit.</text>
</comment>
<dbReference type="SMART" id="SM00228">
    <property type="entry name" value="PDZ"/>
    <property type="match status" value="1"/>
</dbReference>
<dbReference type="KEGG" id="ssan:NX02_05800"/>
<proteinExistence type="inferred from homology"/>
<sequence>MRKSLIALLLSLAPVVGPATAAPLSDDTAIDVLRQLRADDIRLATIADRIARASAAICPVTQPLPGLVVHDLGQYTSGFRDAARSLFGADKGIAIEGIVPGSPAEAAGVQADDRLLAIDDARFDALQGDDDHMPAVRAAIDRAMADGRGRLELERGGRRLAITVDGVPGCVSRVEIRPSEAYNGWADGITAQLSSAMVDFTQDDDELATVIAHEMAHNILRHRVRLNEAGVSRGLFAQVGRNARLTRATEIEADRLGVYLMARAGFDPHAAARFWDRLLRQHGAGILADGTHLGRRKQVALVTGVAHEIDALKAAGKPLMPPLLAGPLPALD</sequence>
<dbReference type="eggNOG" id="COG0501">
    <property type="taxonomic scope" value="Bacteria"/>
</dbReference>